<reference evidence="5" key="1">
    <citation type="journal article" date="2018" name="Int. J. Syst. Evol. Microbiol.">
        <title>Jatrophihabitans telluris sp. nov., isolated from sediment soil of lava forest wetlands and the emended description of the genus Jatrophihabitans.</title>
        <authorList>
            <person name="Lee K.C."/>
            <person name="Suh M.K."/>
            <person name="Eom M.K."/>
            <person name="Kim K.K."/>
            <person name="Kim J.S."/>
            <person name="Kim D.S."/>
            <person name="Ko S.H."/>
            <person name="Shin Y.K."/>
            <person name="Lee J.S."/>
        </authorList>
    </citation>
    <scope>NUCLEOTIDE SEQUENCE</scope>
    <source>
        <strain evidence="5">N237</strain>
    </source>
</reference>
<evidence type="ECO:0000256" key="1">
    <source>
        <dbReference type="ARBA" id="ARBA00004370"/>
    </source>
</evidence>
<gene>
    <name evidence="5" type="ORF">M6D93_15495</name>
</gene>
<dbReference type="PANTHER" id="PTHR37042:SF4">
    <property type="entry name" value="OUTER MEMBRANE PROTEIN RV1973"/>
    <property type="match status" value="1"/>
</dbReference>
<dbReference type="RefSeq" id="WP_249770469.1">
    <property type="nucleotide sequence ID" value="NZ_CP097332.1"/>
</dbReference>
<comment type="subcellular location">
    <subcellularLocation>
        <location evidence="1">Membrane</location>
    </subcellularLocation>
</comment>
<keyword evidence="2 4" id="KW-0472">Membrane</keyword>
<feature type="compositionally biased region" description="Polar residues" evidence="3">
    <location>
        <begin position="35"/>
        <end position="45"/>
    </location>
</feature>
<organism evidence="5 6">
    <name type="scientific">Jatrophihabitans telluris</name>
    <dbReference type="NCBI Taxonomy" id="2038343"/>
    <lineage>
        <taxon>Bacteria</taxon>
        <taxon>Bacillati</taxon>
        <taxon>Actinomycetota</taxon>
        <taxon>Actinomycetes</taxon>
        <taxon>Jatrophihabitantales</taxon>
        <taxon>Jatrophihabitantaceae</taxon>
        <taxon>Jatrophihabitans</taxon>
    </lineage>
</organism>
<feature type="transmembrane region" description="Helical" evidence="4">
    <location>
        <begin position="88"/>
        <end position="110"/>
    </location>
</feature>
<evidence type="ECO:0000313" key="5">
    <source>
        <dbReference type="EMBL" id="UQX87695.1"/>
    </source>
</evidence>
<dbReference type="PANTHER" id="PTHR37042">
    <property type="entry name" value="OUTER MEMBRANE PROTEIN RV1973"/>
    <property type="match status" value="1"/>
</dbReference>
<sequence>MTAPDKPGNPRRRRLSAAVGVAPLSGRSDDERTPKTSGTDSSTGHSVDDSPSVGPGAGPAESLSRRPEADPGSSEEPRPTPRWRWASAAVAAVAAAIVLVLAILDLTLFVHHQNQPSASAERDQLLAQAKTATAALMSYDYRHLDLDLSKNLPNLTDSFAADYRKSLTQDIKPTAIAQKVVAVGQVTGAGVESVSSDGTSATVLVFGLRATTSTASTTAQTDPERFELTLIDKQGRWLVDRVASA</sequence>
<evidence type="ECO:0000256" key="4">
    <source>
        <dbReference type="SAM" id="Phobius"/>
    </source>
</evidence>
<keyword evidence="4" id="KW-0812">Transmembrane</keyword>
<evidence type="ECO:0008006" key="7">
    <source>
        <dbReference type="Google" id="ProtNLM"/>
    </source>
</evidence>
<dbReference type="EMBL" id="CP097332">
    <property type="protein sequence ID" value="UQX87695.1"/>
    <property type="molecule type" value="Genomic_DNA"/>
</dbReference>
<accession>A0ABY4QVV3</accession>
<name>A0ABY4QVV3_9ACTN</name>
<keyword evidence="4" id="KW-1133">Transmembrane helix</keyword>
<proteinExistence type="predicted"/>
<protein>
    <recommendedName>
        <fullName evidence="7">Mce-associated membrane protein</fullName>
    </recommendedName>
</protein>
<keyword evidence="6" id="KW-1185">Reference proteome</keyword>
<reference evidence="5" key="2">
    <citation type="submission" date="2022-05" db="EMBL/GenBank/DDBJ databases">
        <authorList>
            <person name="Kim J.-S."/>
            <person name="Lee K."/>
            <person name="Suh M."/>
            <person name="Eom M."/>
            <person name="Kim J.-S."/>
            <person name="Kim D.-S."/>
            <person name="Ko S.-H."/>
            <person name="Shin Y."/>
            <person name="Lee J.-S."/>
        </authorList>
    </citation>
    <scope>NUCLEOTIDE SEQUENCE</scope>
    <source>
        <strain evidence="5">N237</strain>
    </source>
</reference>
<feature type="region of interest" description="Disordered" evidence="3">
    <location>
        <begin position="1"/>
        <end position="81"/>
    </location>
</feature>
<evidence type="ECO:0000256" key="3">
    <source>
        <dbReference type="SAM" id="MobiDB-lite"/>
    </source>
</evidence>
<feature type="compositionally biased region" description="Basic and acidic residues" evidence="3">
    <location>
        <begin position="63"/>
        <end position="79"/>
    </location>
</feature>
<evidence type="ECO:0000313" key="6">
    <source>
        <dbReference type="Proteomes" id="UP001056336"/>
    </source>
</evidence>
<dbReference type="Proteomes" id="UP001056336">
    <property type="component" value="Chromosome"/>
</dbReference>
<evidence type="ECO:0000256" key="2">
    <source>
        <dbReference type="ARBA" id="ARBA00023136"/>
    </source>
</evidence>